<sequence length="569" mass="65261">MISMQQVLQLPIMNTALPLTSNADSNSITVYWASVIETPVEDFVRPRELILSSGIGCQNERDLLEFVEELMEAGASGLILSVGHYISSIPDNVIDFCETKAFPLVEIPWEIRFSDITEAISEALHKSSLRSIDVSNKIRTDLLEIILEGKGMEAIASYVYEQLHIPMLVVDKRGRLKTQTDQSSGLAEWWNQYLSQGGNPLFPPFQQSDPEKSLPANMEWMDTDTGTLLRLTVQTTQDIQGYMILQWPTHKEKHDVFEEYTLLLLEHSVTTSALCFLHDQTALETEMRLKDDFVWSLAKDNYESRDQALSRGKSLGYNLELPYICFVAKPENVERVFHAESPPLSYDHWLEQIGYMFEEEVSHASRYLKARVMSTFQKSELIVYLEMHPTMMYDTVYYFAETVQYRLEQKIPHLVISWGVSKTAAPWEFVTSFSEASSALDAGRRQRGFGYIHTYEDTRFDRALMSLSKNEEIRQIAEATVAPLHHYSVERGIDLMKTVRTYNECKGNVSQTSRELNLHRQSLLYRLKKIESLTSCDLNNSDDLFLIELSIRLHTAGALFVTDERTPHV</sequence>
<dbReference type="InterPro" id="IPR042070">
    <property type="entry name" value="PucR_C-HTH_sf"/>
</dbReference>
<evidence type="ECO:0000259" key="3">
    <source>
        <dbReference type="Pfam" id="PF13556"/>
    </source>
</evidence>
<protein>
    <submittedName>
        <fullName evidence="5">Purine catabolism regulatory protein</fullName>
    </submittedName>
</protein>
<dbReference type="Gene3D" id="1.10.10.2840">
    <property type="entry name" value="PucR C-terminal helix-turn-helix domain"/>
    <property type="match status" value="1"/>
</dbReference>
<dbReference type="STRING" id="1122204.SAMN05421781_0642"/>
<reference evidence="5 6" key="1">
    <citation type="submission" date="2016-10" db="EMBL/GenBank/DDBJ databases">
        <authorList>
            <person name="de Groot N.N."/>
        </authorList>
    </citation>
    <scope>NUCLEOTIDE SEQUENCE [LARGE SCALE GENOMIC DNA]</scope>
    <source>
        <strain evidence="5 6">DSM 23126</strain>
    </source>
</reference>
<name>A0A1H2R836_9BACI</name>
<dbReference type="Proteomes" id="UP000199488">
    <property type="component" value="Unassembled WGS sequence"/>
</dbReference>
<dbReference type="EMBL" id="FNNC01000001">
    <property type="protein sequence ID" value="SDW15643.1"/>
    <property type="molecule type" value="Genomic_DNA"/>
</dbReference>
<dbReference type="Pfam" id="PF13556">
    <property type="entry name" value="HTH_30"/>
    <property type="match status" value="1"/>
</dbReference>
<evidence type="ECO:0000259" key="4">
    <source>
        <dbReference type="Pfam" id="PF17853"/>
    </source>
</evidence>
<gene>
    <name evidence="5" type="ORF">SAMN05421781_0642</name>
</gene>
<dbReference type="InterPro" id="IPR051448">
    <property type="entry name" value="CdaR-like_regulators"/>
</dbReference>
<dbReference type="PANTHER" id="PTHR33744">
    <property type="entry name" value="CARBOHYDRATE DIACID REGULATOR"/>
    <property type="match status" value="1"/>
</dbReference>
<comment type="similarity">
    <text evidence="1">Belongs to the CdaR family.</text>
</comment>
<dbReference type="Pfam" id="PF07905">
    <property type="entry name" value="PucR"/>
    <property type="match status" value="1"/>
</dbReference>
<feature type="domain" description="CdaR GGDEF-like" evidence="4">
    <location>
        <begin position="304"/>
        <end position="442"/>
    </location>
</feature>
<dbReference type="PANTHER" id="PTHR33744:SF1">
    <property type="entry name" value="DNA-BINDING TRANSCRIPTIONAL ACTIVATOR ADER"/>
    <property type="match status" value="1"/>
</dbReference>
<dbReference type="AlphaFoldDB" id="A0A1H2R836"/>
<dbReference type="SUPFAM" id="SSF46689">
    <property type="entry name" value="Homeodomain-like"/>
    <property type="match status" value="1"/>
</dbReference>
<evidence type="ECO:0000256" key="1">
    <source>
        <dbReference type="ARBA" id="ARBA00006754"/>
    </source>
</evidence>
<keyword evidence="6" id="KW-1185">Reference proteome</keyword>
<dbReference type="InterPro" id="IPR009057">
    <property type="entry name" value="Homeodomain-like_sf"/>
</dbReference>
<evidence type="ECO:0000313" key="5">
    <source>
        <dbReference type="EMBL" id="SDW15643.1"/>
    </source>
</evidence>
<accession>A0A1H2R836</accession>
<dbReference type="Pfam" id="PF17853">
    <property type="entry name" value="GGDEF_2"/>
    <property type="match status" value="1"/>
</dbReference>
<dbReference type="InterPro" id="IPR012914">
    <property type="entry name" value="PucR_dom"/>
</dbReference>
<dbReference type="InterPro" id="IPR025736">
    <property type="entry name" value="PucR_C-HTH_dom"/>
</dbReference>
<evidence type="ECO:0000259" key="2">
    <source>
        <dbReference type="Pfam" id="PF07905"/>
    </source>
</evidence>
<feature type="domain" description="Purine catabolism PurC-like" evidence="2">
    <location>
        <begin position="6"/>
        <end position="124"/>
    </location>
</feature>
<proteinExistence type="inferred from homology"/>
<organism evidence="5 6">
    <name type="scientific">Marinococcus luteus</name>
    <dbReference type="NCBI Taxonomy" id="1122204"/>
    <lineage>
        <taxon>Bacteria</taxon>
        <taxon>Bacillati</taxon>
        <taxon>Bacillota</taxon>
        <taxon>Bacilli</taxon>
        <taxon>Bacillales</taxon>
        <taxon>Bacillaceae</taxon>
        <taxon>Marinococcus</taxon>
    </lineage>
</organism>
<evidence type="ECO:0000313" key="6">
    <source>
        <dbReference type="Proteomes" id="UP000199488"/>
    </source>
</evidence>
<dbReference type="InterPro" id="IPR041522">
    <property type="entry name" value="CdaR_GGDEF"/>
</dbReference>
<feature type="domain" description="PucR C-terminal helix-turn-helix" evidence="3">
    <location>
        <begin position="495"/>
        <end position="552"/>
    </location>
</feature>
<dbReference type="RefSeq" id="WP_176967624.1">
    <property type="nucleotide sequence ID" value="NZ_FNNC01000001.1"/>
</dbReference>